<proteinExistence type="predicted"/>
<dbReference type="HOGENOM" id="CLU_2401146_0_0_1"/>
<dbReference type="AlphaFoldDB" id="A0A0D0C046"/>
<organism evidence="2 3">
    <name type="scientific">Suillus luteus UH-Slu-Lm8-n1</name>
    <dbReference type="NCBI Taxonomy" id="930992"/>
    <lineage>
        <taxon>Eukaryota</taxon>
        <taxon>Fungi</taxon>
        <taxon>Dikarya</taxon>
        <taxon>Basidiomycota</taxon>
        <taxon>Agaricomycotina</taxon>
        <taxon>Agaricomycetes</taxon>
        <taxon>Agaricomycetidae</taxon>
        <taxon>Boletales</taxon>
        <taxon>Suillineae</taxon>
        <taxon>Suillaceae</taxon>
        <taxon>Suillus</taxon>
    </lineage>
</organism>
<reference evidence="3" key="2">
    <citation type="submission" date="2015-01" db="EMBL/GenBank/DDBJ databases">
        <title>Evolutionary Origins and Diversification of the Mycorrhizal Mutualists.</title>
        <authorList>
            <consortium name="DOE Joint Genome Institute"/>
            <consortium name="Mycorrhizal Genomics Consortium"/>
            <person name="Kohler A."/>
            <person name="Kuo A."/>
            <person name="Nagy L.G."/>
            <person name="Floudas D."/>
            <person name="Copeland A."/>
            <person name="Barry K.W."/>
            <person name="Cichocki N."/>
            <person name="Veneault-Fourrey C."/>
            <person name="LaButti K."/>
            <person name="Lindquist E.A."/>
            <person name="Lipzen A."/>
            <person name="Lundell T."/>
            <person name="Morin E."/>
            <person name="Murat C."/>
            <person name="Riley R."/>
            <person name="Ohm R."/>
            <person name="Sun H."/>
            <person name="Tunlid A."/>
            <person name="Henrissat B."/>
            <person name="Grigoriev I.V."/>
            <person name="Hibbett D.S."/>
            <person name="Martin F."/>
        </authorList>
    </citation>
    <scope>NUCLEOTIDE SEQUENCE [LARGE SCALE GENOMIC DNA]</scope>
    <source>
        <strain evidence="3">UH-Slu-Lm8-n1</strain>
    </source>
</reference>
<evidence type="ECO:0000313" key="2">
    <source>
        <dbReference type="EMBL" id="KIK48333.1"/>
    </source>
</evidence>
<dbReference type="Proteomes" id="UP000054485">
    <property type="component" value="Unassembled WGS sequence"/>
</dbReference>
<reference evidence="2 3" key="1">
    <citation type="submission" date="2014-04" db="EMBL/GenBank/DDBJ databases">
        <authorList>
            <consortium name="DOE Joint Genome Institute"/>
            <person name="Kuo A."/>
            <person name="Ruytinx J."/>
            <person name="Rineau F."/>
            <person name="Colpaert J."/>
            <person name="Kohler A."/>
            <person name="Nagy L.G."/>
            <person name="Floudas D."/>
            <person name="Copeland A."/>
            <person name="Barry K.W."/>
            <person name="Cichocki N."/>
            <person name="Veneault-Fourrey C."/>
            <person name="LaButti K."/>
            <person name="Lindquist E.A."/>
            <person name="Lipzen A."/>
            <person name="Lundell T."/>
            <person name="Morin E."/>
            <person name="Murat C."/>
            <person name="Sun H."/>
            <person name="Tunlid A."/>
            <person name="Henrissat B."/>
            <person name="Grigoriev I.V."/>
            <person name="Hibbett D.S."/>
            <person name="Martin F."/>
            <person name="Nordberg H.P."/>
            <person name="Cantor M.N."/>
            <person name="Hua S.X."/>
        </authorList>
    </citation>
    <scope>NUCLEOTIDE SEQUENCE [LARGE SCALE GENOMIC DNA]</scope>
    <source>
        <strain evidence="2 3">UH-Slu-Lm8-n1</strain>
    </source>
</reference>
<sequence length="93" mass="9996">MQPPLPTPIQVQHSSMMMGPLPFPSQVYGPIPYHLLAQSNHDIGPLHVPGLPRPVGSFYPIVDSPINGPQPNISSERYDPLLTGPSDFSKSGG</sequence>
<accession>A0A0D0C046</accession>
<dbReference type="InParanoid" id="A0A0D0C046"/>
<keyword evidence="3" id="KW-1185">Reference proteome</keyword>
<dbReference type="OrthoDB" id="2123952at2759"/>
<gene>
    <name evidence="2" type="ORF">CY34DRAFT_72392</name>
</gene>
<name>A0A0D0C046_9AGAM</name>
<protein>
    <submittedName>
        <fullName evidence="2">Unplaced genomic scaffold CY34scaffold_8, whole genome shotgun sequence</fullName>
    </submittedName>
</protein>
<dbReference type="EMBL" id="KN835139">
    <property type="protein sequence ID" value="KIK48333.1"/>
    <property type="molecule type" value="Genomic_DNA"/>
</dbReference>
<feature type="region of interest" description="Disordered" evidence="1">
    <location>
        <begin position="62"/>
        <end position="93"/>
    </location>
</feature>
<evidence type="ECO:0000313" key="3">
    <source>
        <dbReference type="Proteomes" id="UP000054485"/>
    </source>
</evidence>
<evidence type="ECO:0000256" key="1">
    <source>
        <dbReference type="SAM" id="MobiDB-lite"/>
    </source>
</evidence>